<dbReference type="Pfam" id="PF01219">
    <property type="entry name" value="DAGK_prokar"/>
    <property type="match status" value="1"/>
</dbReference>
<evidence type="ECO:0000256" key="17">
    <source>
        <dbReference type="PIRSR" id="PIRSR600829-3"/>
    </source>
</evidence>
<evidence type="ECO:0000256" key="12">
    <source>
        <dbReference type="ARBA" id="ARBA00023136"/>
    </source>
</evidence>
<keyword evidence="13" id="KW-0594">Phospholipid biosynthesis</keyword>
<keyword evidence="14" id="KW-1208">Phospholipid metabolism</keyword>
<comment type="cofactor">
    <cofactor evidence="18">
        <name>Mg(2+)</name>
        <dbReference type="ChEBI" id="CHEBI:18420"/>
    </cofactor>
    <text evidence="18">Mn(2+), Zn(2+), Cd(2+) and Co(2+) support activity to lesser extents.</text>
</comment>
<keyword evidence="8" id="KW-0418">Kinase</keyword>
<evidence type="ECO:0000256" key="16">
    <source>
        <dbReference type="PIRSR" id="PIRSR600829-2"/>
    </source>
</evidence>
<accession>A0A0G0JVZ0</accession>
<feature type="binding site" evidence="17">
    <location>
        <begin position="89"/>
        <end position="90"/>
    </location>
    <ligand>
        <name>ATP</name>
        <dbReference type="ChEBI" id="CHEBI:30616"/>
    </ligand>
</feature>
<dbReference type="Proteomes" id="UP000034235">
    <property type="component" value="Unassembled WGS sequence"/>
</dbReference>
<keyword evidence="10 19" id="KW-1133">Transmembrane helix</keyword>
<evidence type="ECO:0000256" key="13">
    <source>
        <dbReference type="ARBA" id="ARBA00023209"/>
    </source>
</evidence>
<proteinExistence type="inferred from homology"/>
<gene>
    <name evidence="20" type="ORF">US86_C0001G0217</name>
</gene>
<evidence type="ECO:0000256" key="8">
    <source>
        <dbReference type="ARBA" id="ARBA00022777"/>
    </source>
</evidence>
<keyword evidence="18" id="KW-0479">Metal-binding</keyword>
<keyword evidence="4" id="KW-0444">Lipid biosynthesis</keyword>
<name>A0A0G0JVZ0_9BACT</name>
<sequence length="118" mass="13063">MNKHRVLSFKYAIEGISTALKEEPNLKFHFLAAFLALILGWFLQITKFEFIIILLLTGLVISIELTNTAIETIVDNFTTDHHPGAKKAKDIAAGSVLVVSIVAGVIGSLIFLPYIFEF</sequence>
<comment type="caution">
    <text evidence="20">The sequence shown here is derived from an EMBL/GenBank/DDBJ whole genome shotgun (WGS) entry which is preliminary data.</text>
</comment>
<dbReference type="AlphaFoldDB" id="A0A0G0JVZ0"/>
<feature type="binding site" evidence="17">
    <location>
        <position position="11"/>
    </location>
    <ligand>
        <name>ATP</name>
        <dbReference type="ChEBI" id="CHEBI:30616"/>
    </ligand>
</feature>
<keyword evidence="3" id="KW-1003">Cell membrane</keyword>
<evidence type="ECO:0000313" key="20">
    <source>
        <dbReference type="EMBL" id="KKQ67290.1"/>
    </source>
</evidence>
<comment type="subcellular location">
    <subcellularLocation>
        <location evidence="1">Cell membrane</location>
        <topology evidence="1">Multi-pass membrane protein</topology>
    </subcellularLocation>
</comment>
<keyword evidence="6 19" id="KW-0812">Transmembrane</keyword>
<evidence type="ECO:0000256" key="3">
    <source>
        <dbReference type="ARBA" id="ARBA00022475"/>
    </source>
</evidence>
<feature type="binding site" evidence="17">
    <location>
        <position position="71"/>
    </location>
    <ligand>
        <name>ATP</name>
        <dbReference type="ChEBI" id="CHEBI:30616"/>
    </ligand>
</feature>
<keyword evidence="5" id="KW-0808">Transferase</keyword>
<keyword evidence="12 19" id="KW-0472">Membrane</keyword>
<evidence type="ECO:0000256" key="14">
    <source>
        <dbReference type="ARBA" id="ARBA00023264"/>
    </source>
</evidence>
<feature type="binding site" evidence="17">
    <location>
        <position position="23"/>
    </location>
    <ligand>
        <name>ATP</name>
        <dbReference type="ChEBI" id="CHEBI:30616"/>
    </ligand>
</feature>
<dbReference type="GO" id="GO:0008654">
    <property type="term" value="P:phospholipid biosynthetic process"/>
    <property type="evidence" value="ECO:0007669"/>
    <property type="project" value="UniProtKB-KW"/>
</dbReference>
<keyword evidence="11" id="KW-0443">Lipid metabolism</keyword>
<evidence type="ECO:0000256" key="7">
    <source>
        <dbReference type="ARBA" id="ARBA00022741"/>
    </source>
</evidence>
<protein>
    <recommendedName>
        <fullName evidence="22">Diacylglycerol kinase</fullName>
    </recommendedName>
</protein>
<feature type="transmembrane region" description="Helical" evidence="19">
    <location>
        <begin position="91"/>
        <end position="116"/>
    </location>
</feature>
<evidence type="ECO:0000256" key="9">
    <source>
        <dbReference type="ARBA" id="ARBA00022840"/>
    </source>
</evidence>
<feature type="binding site" evidence="18">
    <location>
        <position position="23"/>
    </location>
    <ligand>
        <name>a divalent metal cation</name>
        <dbReference type="ChEBI" id="CHEBI:60240"/>
    </ligand>
</feature>
<evidence type="ECO:0000256" key="19">
    <source>
        <dbReference type="SAM" id="Phobius"/>
    </source>
</evidence>
<evidence type="ECO:0000256" key="18">
    <source>
        <dbReference type="PIRSR" id="PIRSR600829-4"/>
    </source>
</evidence>
<dbReference type="GO" id="GO:0016301">
    <property type="term" value="F:kinase activity"/>
    <property type="evidence" value="ECO:0007669"/>
    <property type="project" value="UniProtKB-KW"/>
</dbReference>
<dbReference type="Gene3D" id="1.10.287.3610">
    <property type="match status" value="1"/>
</dbReference>
<feature type="active site" description="Proton acceptor" evidence="15">
    <location>
        <position position="64"/>
    </location>
</feature>
<organism evidence="20 21">
    <name type="scientific">Candidatus Daviesbacteria bacterium GW2011_GWA2_38_24</name>
    <dbReference type="NCBI Taxonomy" id="1618422"/>
    <lineage>
        <taxon>Bacteria</taxon>
        <taxon>Candidatus Daviesiibacteriota</taxon>
    </lineage>
</organism>
<dbReference type="CDD" id="cd14265">
    <property type="entry name" value="UDPK_IM_like"/>
    <property type="match status" value="1"/>
</dbReference>
<dbReference type="PANTHER" id="PTHR34299:SF1">
    <property type="entry name" value="DIACYLGLYCEROL KINASE"/>
    <property type="match status" value="1"/>
</dbReference>
<feature type="binding site" evidence="18">
    <location>
        <position position="71"/>
    </location>
    <ligand>
        <name>a divalent metal cation</name>
        <dbReference type="ChEBI" id="CHEBI:60240"/>
    </ligand>
</feature>
<feature type="transmembrane region" description="Helical" evidence="19">
    <location>
        <begin position="50"/>
        <end position="70"/>
    </location>
</feature>
<dbReference type="GO" id="GO:0046872">
    <property type="term" value="F:metal ion binding"/>
    <property type="evidence" value="ECO:0007669"/>
    <property type="project" value="UniProtKB-KW"/>
</dbReference>
<evidence type="ECO:0000256" key="11">
    <source>
        <dbReference type="ARBA" id="ARBA00023098"/>
    </source>
</evidence>
<evidence type="ECO:0000256" key="1">
    <source>
        <dbReference type="ARBA" id="ARBA00004651"/>
    </source>
</evidence>
<comment type="similarity">
    <text evidence="2">Belongs to the bacterial diacylglycerol kinase family.</text>
</comment>
<reference evidence="20 21" key="1">
    <citation type="journal article" date="2015" name="Nature">
        <title>rRNA introns, odd ribosomes, and small enigmatic genomes across a large radiation of phyla.</title>
        <authorList>
            <person name="Brown C.T."/>
            <person name="Hug L.A."/>
            <person name="Thomas B.C."/>
            <person name="Sharon I."/>
            <person name="Castelle C.J."/>
            <person name="Singh A."/>
            <person name="Wilkins M.J."/>
            <person name="Williams K.H."/>
            <person name="Banfield J.F."/>
        </authorList>
    </citation>
    <scope>NUCLEOTIDE SEQUENCE [LARGE SCALE GENOMIC DNA]</scope>
</reference>
<evidence type="ECO:0000256" key="4">
    <source>
        <dbReference type="ARBA" id="ARBA00022516"/>
    </source>
</evidence>
<evidence type="ECO:0000256" key="2">
    <source>
        <dbReference type="ARBA" id="ARBA00005967"/>
    </source>
</evidence>
<evidence type="ECO:0000256" key="6">
    <source>
        <dbReference type="ARBA" id="ARBA00022692"/>
    </source>
</evidence>
<evidence type="ECO:0000256" key="15">
    <source>
        <dbReference type="PIRSR" id="PIRSR600829-1"/>
    </source>
</evidence>
<dbReference type="EMBL" id="LBUP01000001">
    <property type="protein sequence ID" value="KKQ67290.1"/>
    <property type="molecule type" value="Genomic_DNA"/>
</dbReference>
<dbReference type="GO" id="GO:0005524">
    <property type="term" value="F:ATP binding"/>
    <property type="evidence" value="ECO:0007669"/>
    <property type="project" value="UniProtKB-KW"/>
</dbReference>
<dbReference type="InterPro" id="IPR036945">
    <property type="entry name" value="DAGK_sf"/>
</dbReference>
<keyword evidence="9 17" id="KW-0067">ATP-binding</keyword>
<feature type="transmembrane region" description="Helical" evidence="19">
    <location>
        <begin position="26"/>
        <end position="44"/>
    </location>
</feature>
<evidence type="ECO:0000256" key="5">
    <source>
        <dbReference type="ARBA" id="ARBA00022679"/>
    </source>
</evidence>
<evidence type="ECO:0008006" key="22">
    <source>
        <dbReference type="Google" id="ProtNLM"/>
    </source>
</evidence>
<dbReference type="InterPro" id="IPR033717">
    <property type="entry name" value="UDPK"/>
</dbReference>
<evidence type="ECO:0000256" key="10">
    <source>
        <dbReference type="ARBA" id="ARBA00022989"/>
    </source>
</evidence>
<dbReference type="GO" id="GO:0005886">
    <property type="term" value="C:plasma membrane"/>
    <property type="evidence" value="ECO:0007669"/>
    <property type="project" value="UniProtKB-SubCell"/>
</dbReference>
<evidence type="ECO:0000313" key="21">
    <source>
        <dbReference type="Proteomes" id="UP000034235"/>
    </source>
</evidence>
<keyword evidence="18" id="KW-0460">Magnesium</keyword>
<keyword evidence="7 17" id="KW-0547">Nucleotide-binding</keyword>
<dbReference type="InterPro" id="IPR000829">
    <property type="entry name" value="DAGK"/>
</dbReference>
<dbReference type="PANTHER" id="PTHR34299">
    <property type="entry name" value="DIACYLGLYCEROL KINASE"/>
    <property type="match status" value="1"/>
</dbReference>
<feature type="binding site" evidence="16">
    <location>
        <position position="64"/>
    </location>
    <ligand>
        <name>substrate</name>
    </ligand>
</feature>